<organism evidence="2 3">
    <name type="scientific">Mucilaginibacter straminoryzae</name>
    <dbReference type="NCBI Taxonomy" id="2932774"/>
    <lineage>
        <taxon>Bacteria</taxon>
        <taxon>Pseudomonadati</taxon>
        <taxon>Bacteroidota</taxon>
        <taxon>Sphingobacteriia</taxon>
        <taxon>Sphingobacteriales</taxon>
        <taxon>Sphingobacteriaceae</taxon>
        <taxon>Mucilaginibacter</taxon>
    </lineage>
</organism>
<evidence type="ECO:0000313" key="3">
    <source>
        <dbReference type="Proteomes" id="UP001139450"/>
    </source>
</evidence>
<dbReference type="EMBL" id="JALJEJ010000006">
    <property type="protein sequence ID" value="MCJ8210808.1"/>
    <property type="molecule type" value="Genomic_DNA"/>
</dbReference>
<proteinExistence type="predicted"/>
<comment type="caution">
    <text evidence="2">The sequence shown here is derived from an EMBL/GenBank/DDBJ whole genome shotgun (WGS) entry which is preliminary data.</text>
</comment>
<reference evidence="2" key="1">
    <citation type="submission" date="2022-04" db="EMBL/GenBank/DDBJ databases">
        <title>Mucilaginibacter sp. RS28 isolated from freshwater.</title>
        <authorList>
            <person name="Ko S.-R."/>
        </authorList>
    </citation>
    <scope>NUCLEOTIDE SEQUENCE</scope>
    <source>
        <strain evidence="2">RS28</strain>
    </source>
</reference>
<name>A0A9X1X6X3_9SPHI</name>
<dbReference type="RefSeq" id="WP_245130728.1">
    <property type="nucleotide sequence ID" value="NZ_JALJEJ010000006.1"/>
</dbReference>
<gene>
    <name evidence="2" type="ORF">MUY27_13910</name>
</gene>
<accession>A0A9X1X6X3</accession>
<keyword evidence="3" id="KW-1185">Reference proteome</keyword>
<sequence length="180" mass="20773">MIENTSEAASNIPPSEIGGKNNGDNNLLLTRPYNALLAAVSDETDSFYKFLHSGNLKERNERVWITVEQFFVKYQNPKKFVDHFTTREGNDVLAFRSLISFMYRNVLLEDYVVKYYDDNDENHFISASGRENSYELDFNFPGLSIFISDYCNCKIDIDFTAQELIEEAINQVTKFDTANL</sequence>
<feature type="region of interest" description="Disordered" evidence="1">
    <location>
        <begin position="1"/>
        <end position="23"/>
    </location>
</feature>
<protein>
    <submittedName>
        <fullName evidence="2">Uncharacterized protein</fullName>
    </submittedName>
</protein>
<evidence type="ECO:0000313" key="2">
    <source>
        <dbReference type="EMBL" id="MCJ8210808.1"/>
    </source>
</evidence>
<dbReference type="Proteomes" id="UP001139450">
    <property type="component" value="Unassembled WGS sequence"/>
</dbReference>
<dbReference type="AlphaFoldDB" id="A0A9X1X6X3"/>
<evidence type="ECO:0000256" key="1">
    <source>
        <dbReference type="SAM" id="MobiDB-lite"/>
    </source>
</evidence>
<feature type="compositionally biased region" description="Polar residues" evidence="1">
    <location>
        <begin position="1"/>
        <end position="13"/>
    </location>
</feature>